<protein>
    <submittedName>
        <fullName evidence="2">Uncharacterized protein</fullName>
    </submittedName>
</protein>
<evidence type="ECO:0000313" key="2">
    <source>
        <dbReference type="EMBL" id="KRY81204.1"/>
    </source>
</evidence>
<dbReference type="EMBL" id="JYDT01000252">
    <property type="protein sequence ID" value="KRY81204.1"/>
    <property type="molecule type" value="Genomic_DNA"/>
</dbReference>
<reference evidence="2 3" key="1">
    <citation type="submission" date="2015-01" db="EMBL/GenBank/DDBJ databases">
        <title>Evolution of Trichinella species and genotypes.</title>
        <authorList>
            <person name="Korhonen P.K."/>
            <person name="Edoardo P."/>
            <person name="Giuseppe L.R."/>
            <person name="Gasser R.B."/>
        </authorList>
    </citation>
    <scope>NUCLEOTIDE SEQUENCE [LARGE SCALE GENOMIC DNA]</scope>
    <source>
        <strain evidence="2">ISS470</strain>
    </source>
</reference>
<evidence type="ECO:0000256" key="1">
    <source>
        <dbReference type="SAM" id="SignalP"/>
    </source>
</evidence>
<sequence>MGECRQGTVAFRLLLFVLGSAGGTHNPIATGLSKWIKKEPHKITTAQKPQIIQSVDKNLNMKLSDIEQMMKTLSSTLNTILEKRKTLESPSNDGNSIRIENFQNYY</sequence>
<feature type="signal peptide" evidence="1">
    <location>
        <begin position="1"/>
        <end position="23"/>
    </location>
</feature>
<accession>A0A0V1F543</accession>
<dbReference type="Proteomes" id="UP000054995">
    <property type="component" value="Unassembled WGS sequence"/>
</dbReference>
<gene>
    <name evidence="2" type="ORF">T4D_819</name>
</gene>
<comment type="caution">
    <text evidence="2">The sequence shown here is derived from an EMBL/GenBank/DDBJ whole genome shotgun (WGS) entry which is preliminary data.</text>
</comment>
<dbReference type="AlphaFoldDB" id="A0A0V1F543"/>
<organism evidence="2 3">
    <name type="scientific">Trichinella pseudospiralis</name>
    <name type="common">Parasitic roundworm</name>
    <dbReference type="NCBI Taxonomy" id="6337"/>
    <lineage>
        <taxon>Eukaryota</taxon>
        <taxon>Metazoa</taxon>
        <taxon>Ecdysozoa</taxon>
        <taxon>Nematoda</taxon>
        <taxon>Enoplea</taxon>
        <taxon>Dorylaimia</taxon>
        <taxon>Trichinellida</taxon>
        <taxon>Trichinellidae</taxon>
        <taxon>Trichinella</taxon>
    </lineage>
</organism>
<proteinExistence type="predicted"/>
<keyword evidence="3" id="KW-1185">Reference proteome</keyword>
<dbReference type="OrthoDB" id="5875523at2759"/>
<keyword evidence="1" id="KW-0732">Signal</keyword>
<evidence type="ECO:0000313" key="3">
    <source>
        <dbReference type="Proteomes" id="UP000054995"/>
    </source>
</evidence>
<name>A0A0V1F543_TRIPS</name>
<feature type="chain" id="PRO_5006877727" evidence="1">
    <location>
        <begin position="24"/>
        <end position="106"/>
    </location>
</feature>
<dbReference type="Gene3D" id="1.10.10.60">
    <property type="entry name" value="Homeodomain-like"/>
    <property type="match status" value="1"/>
</dbReference>